<dbReference type="KEGG" id="plei:Q9312_08960"/>
<evidence type="ECO:0000313" key="3">
    <source>
        <dbReference type="Proteomes" id="UP001239782"/>
    </source>
</evidence>
<name>A0AA51RWX9_9GAMM</name>
<proteinExistence type="predicted"/>
<dbReference type="Proteomes" id="UP001239782">
    <property type="component" value="Chromosome"/>
</dbReference>
<accession>A0AA51RWX9</accession>
<evidence type="ECO:0000313" key="2">
    <source>
        <dbReference type="EMBL" id="WMS89029.1"/>
    </source>
</evidence>
<feature type="transmembrane region" description="Helical" evidence="1">
    <location>
        <begin position="72"/>
        <end position="94"/>
    </location>
</feature>
<reference evidence="2 3" key="1">
    <citation type="submission" date="2023-08" db="EMBL/GenBank/DDBJ databases">
        <title>Pleionea litopenaei sp. nov., isolated from stomach of juvenile Litopenaeus vannamei.</title>
        <authorList>
            <person name="Rho A.M."/>
            <person name="Hwang C.Y."/>
        </authorList>
    </citation>
    <scope>NUCLEOTIDE SEQUENCE [LARGE SCALE GENOMIC DNA]</scope>
    <source>
        <strain evidence="2 3">HL-JVS1</strain>
    </source>
</reference>
<organism evidence="2 3">
    <name type="scientific">Pleionea litopenaei</name>
    <dbReference type="NCBI Taxonomy" id="3070815"/>
    <lineage>
        <taxon>Bacteria</taxon>
        <taxon>Pseudomonadati</taxon>
        <taxon>Pseudomonadota</taxon>
        <taxon>Gammaproteobacteria</taxon>
        <taxon>Oceanospirillales</taxon>
        <taxon>Pleioneaceae</taxon>
        <taxon>Pleionea</taxon>
    </lineage>
</organism>
<keyword evidence="1" id="KW-0812">Transmembrane</keyword>
<evidence type="ECO:0000256" key="1">
    <source>
        <dbReference type="SAM" id="Phobius"/>
    </source>
</evidence>
<dbReference type="EMBL" id="CP133548">
    <property type="protein sequence ID" value="WMS89029.1"/>
    <property type="molecule type" value="Genomic_DNA"/>
</dbReference>
<protein>
    <submittedName>
        <fullName evidence="2">Uncharacterized protein</fullName>
    </submittedName>
</protein>
<keyword evidence="1" id="KW-0472">Membrane</keyword>
<gene>
    <name evidence="2" type="ORF">Q9312_08960</name>
</gene>
<dbReference type="RefSeq" id="WP_309204268.1">
    <property type="nucleotide sequence ID" value="NZ_CP133548.1"/>
</dbReference>
<sequence>MTVESIKIIAAIMGIIGSGILAYRVTGILSALSLVAGCHEVNIQQLMPNHQGNIHHLGNSTAHVEAAQKKGLLITGFVFFILAFALQLVALVMANA</sequence>
<keyword evidence="1" id="KW-1133">Transmembrane helix</keyword>
<dbReference type="AlphaFoldDB" id="A0AA51RWX9"/>
<feature type="transmembrane region" description="Helical" evidence="1">
    <location>
        <begin position="6"/>
        <end position="23"/>
    </location>
</feature>
<keyword evidence="3" id="KW-1185">Reference proteome</keyword>